<evidence type="ECO:0000256" key="2">
    <source>
        <dbReference type="PROSITE-ProRule" id="PRU00335"/>
    </source>
</evidence>
<dbReference type="Gene3D" id="1.10.357.10">
    <property type="entry name" value="Tetracycline Repressor, domain 2"/>
    <property type="match status" value="1"/>
</dbReference>
<evidence type="ECO:0000259" key="3">
    <source>
        <dbReference type="PROSITE" id="PS50977"/>
    </source>
</evidence>
<evidence type="ECO:0000313" key="5">
    <source>
        <dbReference type="Proteomes" id="UP001595978"/>
    </source>
</evidence>
<dbReference type="InterPro" id="IPR050624">
    <property type="entry name" value="HTH-type_Tx_Regulator"/>
</dbReference>
<dbReference type="PANTHER" id="PTHR43479">
    <property type="entry name" value="ACREF/ENVCD OPERON REPRESSOR-RELATED"/>
    <property type="match status" value="1"/>
</dbReference>
<dbReference type="Proteomes" id="UP001595978">
    <property type="component" value="Unassembled WGS sequence"/>
</dbReference>
<evidence type="ECO:0000256" key="1">
    <source>
        <dbReference type="ARBA" id="ARBA00023125"/>
    </source>
</evidence>
<dbReference type="PRINTS" id="PR00455">
    <property type="entry name" value="HTHTETR"/>
</dbReference>
<protein>
    <submittedName>
        <fullName evidence="4">TetR/AcrR family transcriptional regulator</fullName>
    </submittedName>
</protein>
<dbReference type="InterPro" id="IPR023772">
    <property type="entry name" value="DNA-bd_HTH_TetR-type_CS"/>
</dbReference>
<name>A0ABW0RDX1_9BACL</name>
<dbReference type="SUPFAM" id="SSF46689">
    <property type="entry name" value="Homeodomain-like"/>
    <property type="match status" value="1"/>
</dbReference>
<dbReference type="PROSITE" id="PS50977">
    <property type="entry name" value="HTH_TETR_2"/>
    <property type="match status" value="1"/>
</dbReference>
<proteinExistence type="predicted"/>
<dbReference type="PROSITE" id="PS01081">
    <property type="entry name" value="HTH_TETR_1"/>
    <property type="match status" value="1"/>
</dbReference>
<reference evidence="5" key="1">
    <citation type="journal article" date="2019" name="Int. J. Syst. Evol. Microbiol.">
        <title>The Global Catalogue of Microorganisms (GCM) 10K type strain sequencing project: providing services to taxonomists for standard genome sequencing and annotation.</title>
        <authorList>
            <consortium name="The Broad Institute Genomics Platform"/>
            <consortium name="The Broad Institute Genome Sequencing Center for Infectious Disease"/>
            <person name="Wu L."/>
            <person name="Ma J."/>
        </authorList>
    </citation>
    <scope>NUCLEOTIDE SEQUENCE [LARGE SCALE GENOMIC DNA]</scope>
    <source>
        <strain evidence="5">CCUG 56331</strain>
    </source>
</reference>
<dbReference type="PANTHER" id="PTHR43479:SF11">
    <property type="entry name" value="ACREF_ENVCD OPERON REPRESSOR-RELATED"/>
    <property type="match status" value="1"/>
</dbReference>
<accession>A0ABW0RDX1</accession>
<keyword evidence="1 2" id="KW-0238">DNA-binding</keyword>
<sequence>MKNKEDYTTKQAILNAALDLMKDEGIKRVTIRKIAKIAGVNVALINYYFGSKENLISEAIQSLLTSLKDTFTIFDDPSLTSTEQIKGFLLQYARIFQQYPFIAHMVIQENPLIFKSQMEYFDFLNAIGMKKFKNAISEASGEKDPKRLTIMMSHLIGATLLPNLIDPIYEYVTGYPFSNNIETQVDILIQQYFSKSC</sequence>
<organism evidence="4 5">
    <name type="scientific">Ureibacillus suwonensis</name>
    <dbReference type="NCBI Taxonomy" id="313007"/>
    <lineage>
        <taxon>Bacteria</taxon>
        <taxon>Bacillati</taxon>
        <taxon>Bacillota</taxon>
        <taxon>Bacilli</taxon>
        <taxon>Bacillales</taxon>
        <taxon>Caryophanaceae</taxon>
        <taxon>Ureibacillus</taxon>
    </lineage>
</organism>
<dbReference type="RefSeq" id="WP_390310399.1">
    <property type="nucleotide sequence ID" value="NZ_JBHSNQ010000186.1"/>
</dbReference>
<feature type="DNA-binding region" description="H-T-H motif" evidence="2">
    <location>
        <begin position="30"/>
        <end position="49"/>
    </location>
</feature>
<feature type="domain" description="HTH tetR-type" evidence="3">
    <location>
        <begin position="7"/>
        <end position="67"/>
    </location>
</feature>
<dbReference type="Pfam" id="PF00440">
    <property type="entry name" value="TetR_N"/>
    <property type="match status" value="1"/>
</dbReference>
<dbReference type="InterPro" id="IPR009057">
    <property type="entry name" value="Homeodomain-like_sf"/>
</dbReference>
<gene>
    <name evidence="4" type="ORF">ACFPOH_14695</name>
</gene>
<evidence type="ECO:0000313" key="4">
    <source>
        <dbReference type="EMBL" id="MFC5542954.1"/>
    </source>
</evidence>
<dbReference type="EMBL" id="JBHSNQ010000186">
    <property type="protein sequence ID" value="MFC5542954.1"/>
    <property type="molecule type" value="Genomic_DNA"/>
</dbReference>
<keyword evidence="5" id="KW-1185">Reference proteome</keyword>
<comment type="caution">
    <text evidence="4">The sequence shown here is derived from an EMBL/GenBank/DDBJ whole genome shotgun (WGS) entry which is preliminary data.</text>
</comment>
<dbReference type="InterPro" id="IPR001647">
    <property type="entry name" value="HTH_TetR"/>
</dbReference>